<dbReference type="RefSeq" id="WP_111351213.1">
    <property type="nucleotide sequence ID" value="NZ_JAIWKD010000006.1"/>
</dbReference>
<evidence type="ECO:0000313" key="11">
    <source>
        <dbReference type="Proteomes" id="UP000249590"/>
    </source>
</evidence>
<feature type="transmembrane region" description="Helical" evidence="9">
    <location>
        <begin position="25"/>
        <end position="45"/>
    </location>
</feature>
<evidence type="ECO:0000256" key="8">
    <source>
        <dbReference type="ARBA" id="ARBA00037998"/>
    </source>
</evidence>
<evidence type="ECO:0000256" key="5">
    <source>
        <dbReference type="ARBA" id="ARBA00022970"/>
    </source>
</evidence>
<keyword evidence="6 9" id="KW-1133">Transmembrane helix</keyword>
<keyword evidence="4 9" id="KW-0812">Transmembrane</keyword>
<gene>
    <name evidence="10" type="ORF">DLJ53_27055</name>
</gene>
<feature type="transmembrane region" description="Helical" evidence="9">
    <location>
        <begin position="195"/>
        <end position="220"/>
    </location>
</feature>
<keyword evidence="2" id="KW-0813">Transport</keyword>
<keyword evidence="11" id="KW-1185">Reference proteome</keyword>
<dbReference type="PANTHER" id="PTHR11795">
    <property type="entry name" value="BRANCHED-CHAIN AMINO ACID TRANSPORT SYSTEM PERMEASE PROTEIN LIVH"/>
    <property type="match status" value="1"/>
</dbReference>
<dbReference type="PANTHER" id="PTHR11795:SF442">
    <property type="entry name" value="ABC TRANSPORTER ATP-BINDING PROTEIN"/>
    <property type="match status" value="1"/>
</dbReference>
<dbReference type="Proteomes" id="UP000249590">
    <property type="component" value="Unassembled WGS sequence"/>
</dbReference>
<name>A0A8B2NGH5_9HYPH</name>
<comment type="caution">
    <text evidence="10">The sequence shown here is derived from an EMBL/GenBank/DDBJ whole genome shotgun (WGS) entry which is preliminary data.</text>
</comment>
<feature type="transmembrane region" description="Helical" evidence="9">
    <location>
        <begin position="73"/>
        <end position="96"/>
    </location>
</feature>
<comment type="similarity">
    <text evidence="8">Belongs to the binding-protein-dependent transport system permease family. LivHM subfamily.</text>
</comment>
<evidence type="ECO:0000256" key="6">
    <source>
        <dbReference type="ARBA" id="ARBA00022989"/>
    </source>
</evidence>
<dbReference type="AlphaFoldDB" id="A0A8B2NGH5"/>
<feature type="transmembrane region" description="Helical" evidence="9">
    <location>
        <begin position="108"/>
        <end position="132"/>
    </location>
</feature>
<dbReference type="InterPro" id="IPR001851">
    <property type="entry name" value="ABC_transp_permease"/>
</dbReference>
<evidence type="ECO:0000313" key="10">
    <source>
        <dbReference type="EMBL" id="RAH98360.1"/>
    </source>
</evidence>
<organism evidence="10 11">
    <name type="scientific">Acuticoccus sediminis</name>
    <dbReference type="NCBI Taxonomy" id="2184697"/>
    <lineage>
        <taxon>Bacteria</taxon>
        <taxon>Pseudomonadati</taxon>
        <taxon>Pseudomonadota</taxon>
        <taxon>Alphaproteobacteria</taxon>
        <taxon>Hyphomicrobiales</taxon>
        <taxon>Amorphaceae</taxon>
        <taxon>Acuticoccus</taxon>
    </lineage>
</organism>
<accession>A0A8B2NGH5</accession>
<comment type="subcellular location">
    <subcellularLocation>
        <location evidence="1">Cell membrane</location>
        <topology evidence="1">Multi-pass membrane protein</topology>
    </subcellularLocation>
</comment>
<dbReference type="Pfam" id="PF02653">
    <property type="entry name" value="BPD_transp_2"/>
    <property type="match status" value="1"/>
</dbReference>
<feature type="transmembrane region" description="Helical" evidence="9">
    <location>
        <begin position="240"/>
        <end position="263"/>
    </location>
</feature>
<sequence>MVNVEALATCLSSSACIVNQLSSGLIIGMLLFLVASGVTLIFGVLHVINFAHGTFYMIGAYTAYTIYTVTGSYFLAAAGGALGAAIIGVLFERFIISRVYGENILMQLLVCYAFILIVDDLVKIIWGAQYLAMGVPDVFRMPPLRIAGGFVPPFYVFLVAVAVVILFGSVLLIAKTRFGKIVRAAAHNQTMVSVLGIRVPLYFALLFGFGCALAGVAGALAAPVRSLTPGMGVGILIESFIVTVIGGMGSITGAFLAALLLGLVRSIGSIGFPLFVDGAMFAIMAIILIVRPQGLLGQGEVR</sequence>
<evidence type="ECO:0000256" key="9">
    <source>
        <dbReference type="SAM" id="Phobius"/>
    </source>
</evidence>
<evidence type="ECO:0000256" key="3">
    <source>
        <dbReference type="ARBA" id="ARBA00022475"/>
    </source>
</evidence>
<feature type="transmembrane region" description="Helical" evidence="9">
    <location>
        <begin position="50"/>
        <end position="67"/>
    </location>
</feature>
<dbReference type="GO" id="GO:0022857">
    <property type="term" value="F:transmembrane transporter activity"/>
    <property type="evidence" value="ECO:0007669"/>
    <property type="project" value="InterPro"/>
</dbReference>
<proteinExistence type="inferred from homology"/>
<protein>
    <submittedName>
        <fullName evidence="10">Branched-chain amino acid ABC transporter permease</fullName>
    </submittedName>
</protein>
<feature type="transmembrane region" description="Helical" evidence="9">
    <location>
        <begin position="270"/>
        <end position="290"/>
    </location>
</feature>
<keyword evidence="5" id="KW-0029">Amino-acid transport</keyword>
<dbReference type="InterPro" id="IPR052157">
    <property type="entry name" value="BCAA_transport_permease"/>
</dbReference>
<evidence type="ECO:0000256" key="1">
    <source>
        <dbReference type="ARBA" id="ARBA00004651"/>
    </source>
</evidence>
<keyword evidence="3" id="KW-1003">Cell membrane</keyword>
<dbReference type="GO" id="GO:0005886">
    <property type="term" value="C:plasma membrane"/>
    <property type="evidence" value="ECO:0007669"/>
    <property type="project" value="UniProtKB-SubCell"/>
</dbReference>
<reference evidence="10 11" key="1">
    <citation type="submission" date="2018-05" db="EMBL/GenBank/DDBJ databases">
        <title>Acuticoccus sediminis sp. nov., isolated from deep-sea sediment of Indian Ocean.</title>
        <authorList>
            <person name="Liu X."/>
            <person name="Lai Q."/>
            <person name="Du Y."/>
            <person name="Sun F."/>
            <person name="Zhang X."/>
            <person name="Wang S."/>
            <person name="Shao Z."/>
        </authorList>
    </citation>
    <scope>NUCLEOTIDE SEQUENCE [LARGE SCALE GENOMIC DNA]</scope>
    <source>
        <strain evidence="10 11">PTG4-2</strain>
    </source>
</reference>
<dbReference type="GO" id="GO:0006865">
    <property type="term" value="P:amino acid transport"/>
    <property type="evidence" value="ECO:0007669"/>
    <property type="project" value="UniProtKB-KW"/>
</dbReference>
<dbReference type="CDD" id="cd06582">
    <property type="entry name" value="TM_PBP1_LivH_like"/>
    <property type="match status" value="1"/>
</dbReference>
<dbReference type="EMBL" id="QHHQ01000007">
    <property type="protein sequence ID" value="RAH98360.1"/>
    <property type="molecule type" value="Genomic_DNA"/>
</dbReference>
<keyword evidence="7 9" id="KW-0472">Membrane</keyword>
<evidence type="ECO:0000256" key="4">
    <source>
        <dbReference type="ARBA" id="ARBA00022692"/>
    </source>
</evidence>
<dbReference type="OrthoDB" id="9807115at2"/>
<evidence type="ECO:0000256" key="2">
    <source>
        <dbReference type="ARBA" id="ARBA00022448"/>
    </source>
</evidence>
<feature type="transmembrane region" description="Helical" evidence="9">
    <location>
        <begin position="152"/>
        <end position="174"/>
    </location>
</feature>
<evidence type="ECO:0000256" key="7">
    <source>
        <dbReference type="ARBA" id="ARBA00023136"/>
    </source>
</evidence>